<dbReference type="Gene3D" id="3.40.50.10420">
    <property type="entry name" value="NagB/RpiA/CoA transferase-like"/>
    <property type="match status" value="1"/>
</dbReference>
<feature type="domain" description="LUD" evidence="1">
    <location>
        <begin position="94"/>
        <end position="191"/>
    </location>
</feature>
<dbReference type="KEGG" id="lcre:Pla8534_61160"/>
<keyword evidence="3" id="KW-1185">Reference proteome</keyword>
<name>A0A518E2D5_9BACT</name>
<reference evidence="2 3" key="1">
    <citation type="submission" date="2019-02" db="EMBL/GenBank/DDBJ databases">
        <title>Deep-cultivation of Planctomycetes and their phenomic and genomic characterization uncovers novel biology.</title>
        <authorList>
            <person name="Wiegand S."/>
            <person name="Jogler M."/>
            <person name="Boedeker C."/>
            <person name="Pinto D."/>
            <person name="Vollmers J."/>
            <person name="Rivas-Marin E."/>
            <person name="Kohn T."/>
            <person name="Peeters S.H."/>
            <person name="Heuer A."/>
            <person name="Rast P."/>
            <person name="Oberbeckmann S."/>
            <person name="Bunk B."/>
            <person name="Jeske O."/>
            <person name="Meyerdierks A."/>
            <person name="Storesund J.E."/>
            <person name="Kallscheuer N."/>
            <person name="Luecker S."/>
            <person name="Lage O.M."/>
            <person name="Pohl T."/>
            <person name="Merkel B.J."/>
            <person name="Hornburger P."/>
            <person name="Mueller R.-W."/>
            <person name="Bruemmer F."/>
            <person name="Labrenz M."/>
            <person name="Spormann A.M."/>
            <person name="Op den Camp H."/>
            <person name="Overmann J."/>
            <person name="Amann R."/>
            <person name="Jetten M.S.M."/>
            <person name="Mascher T."/>
            <person name="Medema M.H."/>
            <person name="Devos D.P."/>
            <person name="Kaster A.-K."/>
            <person name="Ovreas L."/>
            <person name="Rohde M."/>
            <person name="Galperin M.Y."/>
            <person name="Jogler C."/>
        </authorList>
    </citation>
    <scope>NUCLEOTIDE SEQUENCE [LARGE SCALE GENOMIC DNA]</scope>
    <source>
        <strain evidence="2 3">Pla85_3_4</strain>
    </source>
</reference>
<dbReference type="OrthoDB" id="9794157at2"/>
<dbReference type="RefSeq" id="WP_145057365.1">
    <property type="nucleotide sequence ID" value="NZ_CP036433.1"/>
</dbReference>
<dbReference type="InterPro" id="IPR003741">
    <property type="entry name" value="LUD_dom"/>
</dbReference>
<dbReference type="PANTHER" id="PTHR43682">
    <property type="entry name" value="LACTATE UTILIZATION PROTEIN C"/>
    <property type="match status" value="1"/>
</dbReference>
<accession>A0A518E2D5</accession>
<evidence type="ECO:0000313" key="2">
    <source>
        <dbReference type="EMBL" id="QDU98255.1"/>
    </source>
</evidence>
<dbReference type="Proteomes" id="UP000317648">
    <property type="component" value="Chromosome"/>
</dbReference>
<dbReference type="Pfam" id="PF02589">
    <property type="entry name" value="LUD_dom"/>
    <property type="match status" value="1"/>
</dbReference>
<dbReference type="EMBL" id="CP036433">
    <property type="protein sequence ID" value="QDU98255.1"/>
    <property type="molecule type" value="Genomic_DNA"/>
</dbReference>
<evidence type="ECO:0000313" key="3">
    <source>
        <dbReference type="Proteomes" id="UP000317648"/>
    </source>
</evidence>
<organism evidence="2 3">
    <name type="scientific">Lignipirellula cremea</name>
    <dbReference type="NCBI Taxonomy" id="2528010"/>
    <lineage>
        <taxon>Bacteria</taxon>
        <taxon>Pseudomonadati</taxon>
        <taxon>Planctomycetota</taxon>
        <taxon>Planctomycetia</taxon>
        <taxon>Pirellulales</taxon>
        <taxon>Pirellulaceae</taxon>
        <taxon>Lignipirellula</taxon>
    </lineage>
</organism>
<sequence length="196" mass="21330">MNSRDKILQNVRRHLPEAAAAPSLDQAWVEYPDPLAHFSDVLASVGGRALVVEDGASLQADLDGNPFYADAKKIVSLIPGIRGNVDLQAVEDPHELGDVDFAVLPAQFAVAENGAVWVTDRGIRHRVVYFLPQHLALVIDGVQVVHQMHQAYARIEFSGPDFGVFISGPSKTADIEQSLVIGAHGPRSNTIYFRKS</sequence>
<dbReference type="SUPFAM" id="SSF100950">
    <property type="entry name" value="NagB/RpiA/CoA transferase-like"/>
    <property type="match status" value="1"/>
</dbReference>
<dbReference type="InterPro" id="IPR024185">
    <property type="entry name" value="FTHF_cligase-like_sf"/>
</dbReference>
<proteinExistence type="predicted"/>
<dbReference type="PANTHER" id="PTHR43682:SF1">
    <property type="entry name" value="LACTATE UTILIZATION PROTEIN C"/>
    <property type="match status" value="1"/>
</dbReference>
<gene>
    <name evidence="2" type="primary">lutC</name>
    <name evidence="2" type="ORF">Pla8534_61160</name>
</gene>
<dbReference type="AlphaFoldDB" id="A0A518E2D5"/>
<evidence type="ECO:0000259" key="1">
    <source>
        <dbReference type="Pfam" id="PF02589"/>
    </source>
</evidence>
<protein>
    <submittedName>
        <fullName evidence="2">Lactate utilization protein C</fullName>
    </submittedName>
</protein>
<dbReference type="InterPro" id="IPR037171">
    <property type="entry name" value="NagB/RpiA_transferase-like"/>
</dbReference>